<accession>A0A8R1Z717</accession>
<accession>A0A2A6BTU8</accession>
<dbReference type="AlphaFoldDB" id="A0A2A6BTU8"/>
<evidence type="ECO:0000313" key="2">
    <source>
        <dbReference type="Proteomes" id="UP000005239"/>
    </source>
</evidence>
<reference evidence="1" key="2">
    <citation type="submission" date="2022-06" db="UniProtKB">
        <authorList>
            <consortium name="EnsemblMetazoa"/>
        </authorList>
    </citation>
    <scope>IDENTIFICATION</scope>
    <source>
        <strain evidence="1">PS312</strain>
    </source>
</reference>
<proteinExistence type="predicted"/>
<organism evidence="1 2">
    <name type="scientific">Pristionchus pacificus</name>
    <name type="common">Parasitic nematode worm</name>
    <dbReference type="NCBI Taxonomy" id="54126"/>
    <lineage>
        <taxon>Eukaryota</taxon>
        <taxon>Metazoa</taxon>
        <taxon>Ecdysozoa</taxon>
        <taxon>Nematoda</taxon>
        <taxon>Chromadorea</taxon>
        <taxon>Rhabditida</taxon>
        <taxon>Rhabditina</taxon>
        <taxon>Diplogasteromorpha</taxon>
        <taxon>Diplogasteroidea</taxon>
        <taxon>Neodiplogasteridae</taxon>
        <taxon>Pristionchus</taxon>
    </lineage>
</organism>
<reference evidence="2" key="1">
    <citation type="journal article" date="2008" name="Nat. Genet.">
        <title>The Pristionchus pacificus genome provides a unique perspective on nematode lifestyle and parasitism.</title>
        <authorList>
            <person name="Dieterich C."/>
            <person name="Clifton S.W."/>
            <person name="Schuster L.N."/>
            <person name="Chinwalla A."/>
            <person name="Delehaunty K."/>
            <person name="Dinkelacker I."/>
            <person name="Fulton L."/>
            <person name="Fulton R."/>
            <person name="Godfrey J."/>
            <person name="Minx P."/>
            <person name="Mitreva M."/>
            <person name="Roeseler W."/>
            <person name="Tian H."/>
            <person name="Witte H."/>
            <person name="Yang S.P."/>
            <person name="Wilson R.K."/>
            <person name="Sommer R.J."/>
        </authorList>
    </citation>
    <scope>NUCLEOTIDE SEQUENCE [LARGE SCALE GENOMIC DNA]</scope>
    <source>
        <strain evidence="2">PS312</strain>
    </source>
</reference>
<name>A0A2A6BTU8_PRIPA</name>
<keyword evidence="2" id="KW-1185">Reference proteome</keyword>
<dbReference type="EnsemblMetazoa" id="PPA44447.1">
    <property type="protein sequence ID" value="PPA44447.1"/>
    <property type="gene ID" value="WBGene00282816"/>
</dbReference>
<dbReference type="Proteomes" id="UP000005239">
    <property type="component" value="Unassembled WGS sequence"/>
</dbReference>
<evidence type="ECO:0000313" key="1">
    <source>
        <dbReference type="EnsemblMetazoa" id="PPA44447.1"/>
    </source>
</evidence>
<gene>
    <name evidence="1" type="primary">WBGene00282816</name>
</gene>
<protein>
    <submittedName>
        <fullName evidence="1">Uncharacterized protein</fullName>
    </submittedName>
</protein>
<sequence length="77" mass="8569">MSTYAYKLSYLREMQYLACLCFVLLLSTVAMSADPAPVEPERHRGLIATTIEPLYVKLLVGLPVVGIIFAAIYEAIF</sequence>